<gene>
    <name evidence="2" type="primary">Aste57867_8586</name>
    <name evidence="1" type="ORF">As57867_008554</name>
    <name evidence="2" type="ORF">ASTE57867_8586</name>
</gene>
<proteinExistence type="predicted"/>
<evidence type="ECO:0000313" key="3">
    <source>
        <dbReference type="Proteomes" id="UP000332933"/>
    </source>
</evidence>
<name>A0A485KKQ7_9STRA</name>
<reference evidence="2 3" key="1">
    <citation type="submission" date="2019-03" db="EMBL/GenBank/DDBJ databases">
        <authorList>
            <person name="Gaulin E."/>
            <person name="Dumas B."/>
        </authorList>
    </citation>
    <scope>NUCLEOTIDE SEQUENCE [LARGE SCALE GENOMIC DNA]</scope>
    <source>
        <strain evidence="2">CBS 568.67</strain>
    </source>
</reference>
<dbReference type="EMBL" id="CAADRA010005128">
    <property type="protein sequence ID" value="VFT85472.1"/>
    <property type="molecule type" value="Genomic_DNA"/>
</dbReference>
<reference evidence="1" key="2">
    <citation type="submission" date="2019-06" db="EMBL/GenBank/DDBJ databases">
        <title>Genomics analysis of Aphanomyces spp. identifies a new class of oomycete effector associated with host adaptation.</title>
        <authorList>
            <person name="Gaulin E."/>
        </authorList>
    </citation>
    <scope>NUCLEOTIDE SEQUENCE</scope>
    <source>
        <strain evidence="1">CBS 578.67</strain>
    </source>
</reference>
<dbReference type="InterPro" id="IPR053137">
    <property type="entry name" value="NLR-like"/>
</dbReference>
<accession>A0A485KKQ7</accession>
<dbReference type="PANTHER" id="PTHR46082:SF6">
    <property type="entry name" value="AAA+ ATPASE DOMAIN-CONTAINING PROTEIN-RELATED"/>
    <property type="match status" value="1"/>
</dbReference>
<sequence>MASTPLGLTLGFFKHFVELHGGRDAFQGLSTADICTTFVMPYTASTQLSLVEHVHANHPRSKDYAKPASWFVSHAWSYLFLDVVDALDAFFNEQGLPGNAIAVWFCMFNNNQHQIADQIKEFSFWVDSFQTALKAIGNVVMVLSPWNNPTTLTRTWCVFEIYVAIVTNARFEVAMGKTQKQSFLDDIQDDNGFYKMLGSIKSENSHTAMASDRNGICDQLQQANLEFADLDRMLLQVLEAWMVRTMQRQIDGAATNLADKARWLFVLGKFWSDKNVRDQAQTCFEEAIRIHRDKLQCTDPAAWKVVMYLGVTAQVRGQPRSVWEPLFQEALTHQTDQLGTAHPDTLDTMVRLGMRYLNLGQSDHGRGMQLLTESFETSRRVFGADHVKTLNAMAGVARGHLIQNHLSEAEMCIQECLERTQRTLGDEFPMVNVLEDYLAFCYSRRGKYDLATMIFQHIYKKRLRIKGPDHLDTTGSYCCVGEMYQRQGQYDQAARILLECLETADRMALSPMHAYIFSARLGFTYLCSGDIDQSNKYLTHALDGLTTLQGPKSNTSQMVLYWRCLLQMTTNGYMTLPLISDVHAQLIDADCFHETWLRALCHGCYLPIRGQLFTCWSCPKFAWWFCRSCVASEVSTFCDHGQTNVVAFNPPARFVQEKRLELLAREKDWRKYGLHYEAYNEYCTKFEVPEEEQMKNGDENLAHRMLVSKWFMLGMLASVVVLSGWRKI</sequence>
<dbReference type="AlphaFoldDB" id="A0A485KKQ7"/>
<evidence type="ECO:0000313" key="2">
    <source>
        <dbReference type="EMBL" id="VFT85472.1"/>
    </source>
</evidence>
<dbReference type="Gene3D" id="1.25.40.10">
    <property type="entry name" value="Tetratricopeptide repeat domain"/>
    <property type="match status" value="2"/>
</dbReference>
<dbReference type="Proteomes" id="UP000332933">
    <property type="component" value="Unassembled WGS sequence"/>
</dbReference>
<dbReference type="Pfam" id="PF13424">
    <property type="entry name" value="TPR_12"/>
    <property type="match status" value="1"/>
</dbReference>
<dbReference type="InterPro" id="IPR011990">
    <property type="entry name" value="TPR-like_helical_dom_sf"/>
</dbReference>
<dbReference type="EMBL" id="VJMH01005107">
    <property type="protein sequence ID" value="KAF0700900.1"/>
    <property type="molecule type" value="Genomic_DNA"/>
</dbReference>
<dbReference type="SUPFAM" id="SSF48452">
    <property type="entry name" value="TPR-like"/>
    <property type="match status" value="2"/>
</dbReference>
<dbReference type="Pfam" id="PF13374">
    <property type="entry name" value="TPR_10"/>
    <property type="match status" value="1"/>
</dbReference>
<dbReference type="PANTHER" id="PTHR46082">
    <property type="entry name" value="ATP/GTP-BINDING PROTEIN-RELATED"/>
    <property type="match status" value="1"/>
</dbReference>
<protein>
    <submittedName>
        <fullName evidence="2">Aste57867_8586 protein</fullName>
    </submittedName>
</protein>
<organism evidence="2 3">
    <name type="scientific">Aphanomyces stellatus</name>
    <dbReference type="NCBI Taxonomy" id="120398"/>
    <lineage>
        <taxon>Eukaryota</taxon>
        <taxon>Sar</taxon>
        <taxon>Stramenopiles</taxon>
        <taxon>Oomycota</taxon>
        <taxon>Saprolegniomycetes</taxon>
        <taxon>Saprolegniales</taxon>
        <taxon>Verrucalvaceae</taxon>
        <taxon>Aphanomyces</taxon>
    </lineage>
</organism>
<dbReference type="OrthoDB" id="410679at2759"/>
<evidence type="ECO:0000313" key="1">
    <source>
        <dbReference type="EMBL" id="KAF0700900.1"/>
    </source>
</evidence>
<keyword evidence="3" id="KW-1185">Reference proteome</keyword>